<feature type="transmembrane region" description="Helical" evidence="2">
    <location>
        <begin position="907"/>
        <end position="926"/>
    </location>
</feature>
<feature type="region of interest" description="Disordered" evidence="1">
    <location>
        <begin position="484"/>
        <end position="515"/>
    </location>
</feature>
<feature type="compositionally biased region" description="Basic and acidic residues" evidence="1">
    <location>
        <begin position="426"/>
        <end position="439"/>
    </location>
</feature>
<feature type="region of interest" description="Disordered" evidence="1">
    <location>
        <begin position="586"/>
        <end position="611"/>
    </location>
</feature>
<gene>
    <name evidence="3" type="ORF">PCL_10307</name>
</gene>
<comment type="caution">
    <text evidence="3">The sequence shown here is derived from an EMBL/GenBank/DDBJ whole genome shotgun (WGS) entry which is preliminary data.</text>
</comment>
<keyword evidence="2" id="KW-0812">Transmembrane</keyword>
<keyword evidence="2" id="KW-1133">Transmembrane helix</keyword>
<dbReference type="EMBL" id="LCWV01000005">
    <property type="protein sequence ID" value="PWI73292.1"/>
    <property type="molecule type" value="Genomic_DNA"/>
</dbReference>
<keyword evidence="2" id="KW-0472">Membrane</keyword>
<feature type="transmembrane region" description="Helical" evidence="2">
    <location>
        <begin position="856"/>
        <end position="877"/>
    </location>
</feature>
<feature type="compositionally biased region" description="Low complexity" evidence="1">
    <location>
        <begin position="701"/>
        <end position="722"/>
    </location>
</feature>
<proteinExistence type="predicted"/>
<sequence>MNTARLACTEHVHTTVPPPRHATTFLLLSSPAPERSLISTQLSSIILIKLSHRYRFVHRFSLVTASGFGRTFDRCSQRPSASLLVPSRLSAPDSRFFLVIAPATPTVSQAGTPTPAFATVGLRCHPPQKAKQSAPWVFGGRNAQDAGAHPSTPVPPPRSEKRNPFSTPEDGNDSKCQLSSDGAIPRSMTKYPPRKPLYGPGLDDSALDHEATSPELDEDKATSDWETVAADDEMVRHAYPPPVRYGPNAFEVQDLIGHGYRLENQPHRPNTMFGPTSLSPAGEPQQSSGATKTNEPTDIRYSNFVNERRDQARDANAADDFSGNEPHGALSRNRVNTATILDSQGLGGLVASNSITSSSLTVDRFKYDDGHYAVFLRPGAEREVSRALHVAASNSDLSLVATQARADFDGDNQPSVQDPQFYDPSAIRDAKPHADDRNRTLALPRTRTDQDTDGDWQTVTTDQPHEQPREIEIHLIRGTGSSIADVSDTSDLANDGISGTRRRSAQNSDTEWPRPRELSSIRNRRHFMHGREPPDFIWTPNGVRAARPDLSIRVPQMPARAAAAIRGFSSPFGNESSRARRSVRLNAVPESQNLRSSYESLDSEPDDGLMPSARGRHCPKAPDASAGALDSRLLAQGASTALAPELTFGTANDSFYANISRLPFPLVSLPEAAKMQRYRIDRGEEDHTDLPSSFAAKARSTRSGTFSSMSSRTSPLTPLSPFGDLRGSVATSTPARPPIAYQDHFSRRKDTPSFDTTQSRLHSSAILGSSPITPVPRRTSSGPWYEVGLRDSPSILGVDLRRLRGFSLRTRQRRAGAIGESFEMFSRSETELIRSAREEVRLNRAMRGQENDRQRAIFLAVMVLTLILPPIGLLALLGHFDSAISWYTHGEAHCFTKEQRSILKQQLMVEGALYVGLVIALAVYFGRHN</sequence>
<protein>
    <submittedName>
        <fullName evidence="3">Uncharacterized protein</fullName>
    </submittedName>
</protein>
<dbReference type="Proteomes" id="UP000245956">
    <property type="component" value="Unassembled WGS sequence"/>
</dbReference>
<feature type="compositionally biased region" description="Polar residues" evidence="1">
    <location>
        <begin position="753"/>
        <end position="780"/>
    </location>
</feature>
<feature type="region of interest" description="Disordered" evidence="1">
    <location>
        <begin position="139"/>
        <end position="222"/>
    </location>
</feature>
<feature type="region of interest" description="Disordered" evidence="1">
    <location>
        <begin position="426"/>
        <end position="466"/>
    </location>
</feature>
<evidence type="ECO:0000313" key="3">
    <source>
        <dbReference type="EMBL" id="PWI73292.1"/>
    </source>
</evidence>
<feature type="compositionally biased region" description="Polar residues" evidence="1">
    <location>
        <begin position="589"/>
        <end position="600"/>
    </location>
</feature>
<feature type="region of interest" description="Disordered" evidence="1">
    <location>
        <begin position="266"/>
        <end position="299"/>
    </location>
</feature>
<feature type="region of interest" description="Disordered" evidence="1">
    <location>
        <begin position="683"/>
        <end position="780"/>
    </location>
</feature>
<dbReference type="AlphaFoldDB" id="A0A2U3EFQ3"/>
<organism evidence="3 4">
    <name type="scientific">Purpureocillium lilacinum</name>
    <name type="common">Paecilomyces lilacinus</name>
    <dbReference type="NCBI Taxonomy" id="33203"/>
    <lineage>
        <taxon>Eukaryota</taxon>
        <taxon>Fungi</taxon>
        <taxon>Dikarya</taxon>
        <taxon>Ascomycota</taxon>
        <taxon>Pezizomycotina</taxon>
        <taxon>Sordariomycetes</taxon>
        <taxon>Hypocreomycetidae</taxon>
        <taxon>Hypocreales</taxon>
        <taxon>Ophiocordycipitaceae</taxon>
        <taxon>Purpureocillium</taxon>
    </lineage>
</organism>
<evidence type="ECO:0000313" key="4">
    <source>
        <dbReference type="Proteomes" id="UP000245956"/>
    </source>
</evidence>
<feature type="compositionally biased region" description="Polar residues" evidence="1">
    <location>
        <begin position="273"/>
        <end position="296"/>
    </location>
</feature>
<reference evidence="3 4" key="1">
    <citation type="journal article" date="2016" name="Front. Microbiol.">
        <title>Genome and transcriptome sequences reveal the specific parasitism of the nematophagous Purpureocillium lilacinum 36-1.</title>
        <authorList>
            <person name="Xie J."/>
            <person name="Li S."/>
            <person name="Mo C."/>
            <person name="Xiao X."/>
            <person name="Peng D."/>
            <person name="Wang G."/>
            <person name="Xiao Y."/>
        </authorList>
    </citation>
    <scope>NUCLEOTIDE SEQUENCE [LARGE SCALE GENOMIC DNA]</scope>
    <source>
        <strain evidence="3 4">36-1</strain>
    </source>
</reference>
<accession>A0A2U3EFQ3</accession>
<name>A0A2U3EFQ3_PURLI</name>
<evidence type="ECO:0000256" key="2">
    <source>
        <dbReference type="SAM" id="Phobius"/>
    </source>
</evidence>
<evidence type="ECO:0000256" key="1">
    <source>
        <dbReference type="SAM" id="MobiDB-lite"/>
    </source>
</evidence>